<feature type="region of interest" description="Disordered" evidence="1">
    <location>
        <begin position="289"/>
        <end position="318"/>
    </location>
</feature>
<name>A0ABN9XRG7_9DINO</name>
<proteinExistence type="predicted"/>
<feature type="compositionally biased region" description="Basic and acidic residues" evidence="1">
    <location>
        <begin position="36"/>
        <end position="54"/>
    </location>
</feature>
<feature type="non-terminal residue" evidence="2">
    <location>
        <position position="880"/>
    </location>
</feature>
<dbReference type="EMBL" id="CAUYUJ010020838">
    <property type="protein sequence ID" value="CAK0900804.1"/>
    <property type="molecule type" value="Genomic_DNA"/>
</dbReference>
<dbReference type="Proteomes" id="UP001189429">
    <property type="component" value="Unassembled WGS sequence"/>
</dbReference>
<evidence type="ECO:0008006" key="4">
    <source>
        <dbReference type="Google" id="ProtNLM"/>
    </source>
</evidence>
<comment type="caution">
    <text evidence="2">The sequence shown here is derived from an EMBL/GenBank/DDBJ whole genome shotgun (WGS) entry which is preliminary data.</text>
</comment>
<accession>A0ABN9XRG7</accession>
<protein>
    <recommendedName>
        <fullName evidence="4">GYF domain-containing protein</fullName>
    </recommendedName>
</protein>
<keyword evidence="3" id="KW-1185">Reference proteome</keyword>
<organism evidence="2 3">
    <name type="scientific">Prorocentrum cordatum</name>
    <dbReference type="NCBI Taxonomy" id="2364126"/>
    <lineage>
        <taxon>Eukaryota</taxon>
        <taxon>Sar</taxon>
        <taxon>Alveolata</taxon>
        <taxon>Dinophyceae</taxon>
        <taxon>Prorocentrales</taxon>
        <taxon>Prorocentraceae</taxon>
        <taxon>Prorocentrum</taxon>
    </lineage>
</organism>
<feature type="compositionally biased region" description="Polar residues" evidence="1">
    <location>
        <begin position="23"/>
        <end position="35"/>
    </location>
</feature>
<feature type="region of interest" description="Disordered" evidence="1">
    <location>
        <begin position="1"/>
        <end position="68"/>
    </location>
</feature>
<feature type="non-terminal residue" evidence="2">
    <location>
        <position position="1"/>
    </location>
</feature>
<sequence>ADREFNLARGSCDQSYGDIDRGSPNQSVIKSTKGNTSKDGKWKPTGRQCDDCRLNRRKHHKDPETGYPTTLDRMIAKRKDLKMNDNTQSDRSAPVRGDTRMGSMDFKEGYAEGCFYKLFDYARLLDPNEEFGGWTSQQVIEWMGGDYPGAEILQDSLGNLGVKEQDMPQGAAYKDREGTSDTKSFRQISKFEAGAEDVAAAAFQELQHGEVEPGDADEPTPAGPAPSRPPVAPLSLAPRPQRRRLARLDAHQGDASSSASGAPVPEQRADFQQGAPSLKGVHRAKSLGVGIGKVSRPDDARSDAGSAVADDGDAMGESKKMSALKSQLRSHSMEKVMGACKGILSATSDKHANSKICGRPPPPRDRTLTSPVDLLARASNRCSRLKAGDGDGQGEDAVAGMAQNLLDEAERLRFVGQLFKEARHDPVAFWNRSLHVAEKTIIQKMAPKLASNVFVAAGAGAVSKVELAGLASAYAPAVAAARAIMRFAASKDDDSMSCSFLPESSRDRVQQTVVMELVEKTLAASSDDFQSTRAALVDAGAPAETQNSFWLRGAADLVSAGLRGLEHRRVFLWFAEARRQREPPARRRRQGRVGEEVRDQLEAPSFLEQEGQAQPARRLLLGTVGQVAALGNDLQSAAARFKGLWSEFRDIRLPVDNYEDTLFLVGGFIDEGQSVKILDAVQLRANIDSETQSQDLDATIAKARFTKLMNDLEEVIEGTAGEALTPHVIDRMLEPPPTGGHGHEADRHWAADTFRCMMQLVIFRDNLESALDRGRPWSKLMLEFRARLSLLVDVSQAAVCENDKNYLGALRTWSSLWVRQQRIAITDVSLGARRSEAMNALTVLRSSSIEVAATRAFKNVLDFRKGLDDGRHHPVGHPAA</sequence>
<feature type="compositionally biased region" description="Pro residues" evidence="1">
    <location>
        <begin position="221"/>
        <end position="232"/>
    </location>
</feature>
<evidence type="ECO:0000313" key="2">
    <source>
        <dbReference type="EMBL" id="CAK0900804.1"/>
    </source>
</evidence>
<evidence type="ECO:0000313" key="3">
    <source>
        <dbReference type="Proteomes" id="UP001189429"/>
    </source>
</evidence>
<feature type="region of interest" description="Disordered" evidence="1">
    <location>
        <begin position="211"/>
        <end position="268"/>
    </location>
</feature>
<evidence type="ECO:0000256" key="1">
    <source>
        <dbReference type="SAM" id="MobiDB-lite"/>
    </source>
</evidence>
<reference evidence="2" key="1">
    <citation type="submission" date="2023-10" db="EMBL/GenBank/DDBJ databases">
        <authorList>
            <person name="Chen Y."/>
            <person name="Shah S."/>
            <person name="Dougan E. K."/>
            <person name="Thang M."/>
            <person name="Chan C."/>
        </authorList>
    </citation>
    <scope>NUCLEOTIDE SEQUENCE [LARGE SCALE GENOMIC DNA]</scope>
</reference>
<gene>
    <name evidence="2" type="ORF">PCOR1329_LOCUS78001</name>
</gene>